<sequence length="220" mass="24056">MQASVTGRCPRRLCKGTSRRQCKSPLPGLDSDMAKRLTQLSPHLTDFIERQPIFFVGTAAPDGHVNLSPKGLDSLRVLGPQRVAWLNVTGSGNETAAHLLRLPRMTLMFCAFEGAPLILRLYGSARMVQPGDAEWTAAAELFPDLPGARQIFLLDIELVQTSCGMAVPFMDFRAERHDLNDWAAARAGPALDAYRREKNTVSLDGWPTGLPADDAATQVD</sequence>
<reference evidence="2" key="1">
    <citation type="journal article" date="2014" name="Int. J. Syst. Evol. Microbiol.">
        <title>Complete genome sequence of Corynebacterium casei LMG S-19264T (=DSM 44701T), isolated from a smear-ripened cheese.</title>
        <authorList>
            <consortium name="US DOE Joint Genome Institute (JGI-PGF)"/>
            <person name="Walter F."/>
            <person name="Albersmeier A."/>
            <person name="Kalinowski J."/>
            <person name="Ruckert C."/>
        </authorList>
    </citation>
    <scope>NUCLEOTIDE SEQUENCE</scope>
    <source>
        <strain evidence="2">JCM 31311</strain>
    </source>
</reference>
<dbReference type="PANTHER" id="PTHR39336">
    <property type="entry name" value="PYRIDOXAMINE PHOSPHATE OXIDASE FAMILY PROTEIN (AFU_ORTHOLOGUE AFUA_6G11440)"/>
    <property type="match status" value="1"/>
</dbReference>
<dbReference type="SUPFAM" id="SSF50475">
    <property type="entry name" value="FMN-binding split barrel"/>
    <property type="match status" value="1"/>
</dbReference>
<dbReference type="PANTHER" id="PTHR39336:SF1">
    <property type="entry name" value="PYRIDOXAMINE PHOSPHATE OXIDASE FAMILY PROTEIN (AFU_ORTHOLOGUE AFUA_6G11440)"/>
    <property type="match status" value="1"/>
</dbReference>
<dbReference type="EMBL" id="BMQL01000034">
    <property type="protein sequence ID" value="GGR24702.1"/>
    <property type="molecule type" value="Genomic_DNA"/>
</dbReference>
<evidence type="ECO:0000313" key="3">
    <source>
        <dbReference type="Proteomes" id="UP000603865"/>
    </source>
</evidence>
<proteinExistence type="predicted"/>
<gene>
    <name evidence="2" type="ORF">GCM10008957_40440</name>
</gene>
<dbReference type="Proteomes" id="UP000603865">
    <property type="component" value="Unassembled WGS sequence"/>
</dbReference>
<name>A0A918CJQ3_9DEIO</name>
<dbReference type="Pfam" id="PF01243">
    <property type="entry name" value="PNPOx_N"/>
    <property type="match status" value="1"/>
</dbReference>
<dbReference type="InterPro" id="IPR012349">
    <property type="entry name" value="Split_barrel_FMN-bd"/>
</dbReference>
<dbReference type="InterPro" id="IPR011576">
    <property type="entry name" value="Pyridox_Oxase_N"/>
</dbReference>
<dbReference type="Gene3D" id="2.30.110.10">
    <property type="entry name" value="Electron Transport, Fmn-binding Protein, Chain A"/>
    <property type="match status" value="1"/>
</dbReference>
<comment type="caution">
    <text evidence="2">The sequence shown here is derived from an EMBL/GenBank/DDBJ whole genome shotgun (WGS) entry which is preliminary data.</text>
</comment>
<protein>
    <submittedName>
        <fullName evidence="2">Pyridoxamine 5'-phosphate oxidase</fullName>
    </submittedName>
</protein>
<dbReference type="AlphaFoldDB" id="A0A918CJQ3"/>
<keyword evidence="3" id="KW-1185">Reference proteome</keyword>
<reference evidence="2" key="2">
    <citation type="submission" date="2020-09" db="EMBL/GenBank/DDBJ databases">
        <authorList>
            <person name="Sun Q."/>
            <person name="Ohkuma M."/>
        </authorList>
    </citation>
    <scope>NUCLEOTIDE SEQUENCE</scope>
    <source>
        <strain evidence="2">JCM 31311</strain>
    </source>
</reference>
<evidence type="ECO:0000313" key="2">
    <source>
        <dbReference type="EMBL" id="GGR24702.1"/>
    </source>
</evidence>
<accession>A0A918CJQ3</accession>
<organism evidence="2 3">
    <name type="scientific">Deinococcus ruber</name>
    <dbReference type="NCBI Taxonomy" id="1848197"/>
    <lineage>
        <taxon>Bacteria</taxon>
        <taxon>Thermotogati</taxon>
        <taxon>Deinococcota</taxon>
        <taxon>Deinococci</taxon>
        <taxon>Deinococcales</taxon>
        <taxon>Deinococcaceae</taxon>
        <taxon>Deinococcus</taxon>
    </lineage>
</organism>
<feature type="domain" description="Pyridoxamine 5'-phosphate oxidase N-terminal" evidence="1">
    <location>
        <begin position="42"/>
        <end position="163"/>
    </location>
</feature>
<evidence type="ECO:0000259" key="1">
    <source>
        <dbReference type="Pfam" id="PF01243"/>
    </source>
</evidence>